<dbReference type="Proteomes" id="UP000005240">
    <property type="component" value="Unassembled WGS sequence"/>
</dbReference>
<evidence type="ECO:0000313" key="2">
    <source>
        <dbReference type="EMBL" id="OAV93639.1"/>
    </source>
</evidence>
<sequence>MTANISADKGSLTAVWLHNNAENNGFAQQINRVPSSIAGADPHTSWVLYSRVWTPSEEKYVDQAIKKIVKDNPDASGDIPFKELKSILNVSHTSTSIAHQGPTEESNSTAKKQVKTTKGNRKPRKTTVQDEDSEGKSDIAKIDEGENPS</sequence>
<dbReference type="EMBL" id="ADAS02000049">
    <property type="protein sequence ID" value="OAV93639.1"/>
    <property type="molecule type" value="Genomic_DNA"/>
</dbReference>
<dbReference type="OrthoDB" id="10652303at2759"/>
<dbReference type="VEuPathDB" id="FungiDB:PTTG_27286"/>
<dbReference type="STRING" id="630390.A0A180GMJ2"/>
<dbReference type="AlphaFoldDB" id="A0A180GMJ2"/>
<proteinExistence type="predicted"/>
<evidence type="ECO:0000256" key="1">
    <source>
        <dbReference type="SAM" id="MobiDB-lite"/>
    </source>
</evidence>
<reference evidence="3 4" key="3">
    <citation type="journal article" date="2017" name="G3 (Bethesda)">
        <title>Comparative analysis highlights variable genome content of wheat rusts and divergence of the mating loci.</title>
        <authorList>
            <person name="Cuomo C.A."/>
            <person name="Bakkeren G."/>
            <person name="Khalil H.B."/>
            <person name="Panwar V."/>
            <person name="Joly D."/>
            <person name="Linning R."/>
            <person name="Sakthikumar S."/>
            <person name="Song X."/>
            <person name="Adiconis X."/>
            <person name="Fan L."/>
            <person name="Goldberg J.M."/>
            <person name="Levin J.Z."/>
            <person name="Young S."/>
            <person name="Zeng Q."/>
            <person name="Anikster Y."/>
            <person name="Bruce M."/>
            <person name="Wang M."/>
            <person name="Yin C."/>
            <person name="McCallum B."/>
            <person name="Szabo L.J."/>
            <person name="Hulbert S."/>
            <person name="Chen X."/>
            <person name="Fellers J.P."/>
        </authorList>
    </citation>
    <scope>NUCLEOTIDE SEQUENCE</scope>
    <source>
        <strain evidence="4">Isolate 1-1 / race 1 (BBBD)</strain>
        <strain evidence="3">isolate 1-1 / race 1 (BBBD)</strain>
    </source>
</reference>
<accession>A0A180GMJ2</accession>
<protein>
    <submittedName>
        <fullName evidence="2 3">Uncharacterized protein</fullName>
    </submittedName>
</protein>
<gene>
    <name evidence="2" type="ORF">PTTG_27286</name>
</gene>
<evidence type="ECO:0000313" key="3">
    <source>
        <dbReference type="EnsemblFungi" id="PTTG_27286-t43_1-p1"/>
    </source>
</evidence>
<evidence type="ECO:0000313" key="4">
    <source>
        <dbReference type="Proteomes" id="UP000005240"/>
    </source>
</evidence>
<feature type="compositionally biased region" description="Basic and acidic residues" evidence="1">
    <location>
        <begin position="134"/>
        <end position="149"/>
    </location>
</feature>
<name>A0A180GMJ2_PUCT1</name>
<reference evidence="3" key="4">
    <citation type="submission" date="2025-05" db="UniProtKB">
        <authorList>
            <consortium name="EnsemblFungi"/>
        </authorList>
    </citation>
    <scope>IDENTIFICATION</scope>
    <source>
        <strain evidence="3">isolate 1-1 / race 1 (BBBD)</strain>
    </source>
</reference>
<dbReference type="EnsemblFungi" id="PTTG_27286-t43_1">
    <property type="protein sequence ID" value="PTTG_27286-t43_1-p1"/>
    <property type="gene ID" value="PTTG_27286"/>
</dbReference>
<reference evidence="2" key="1">
    <citation type="submission" date="2009-11" db="EMBL/GenBank/DDBJ databases">
        <authorList>
            <consortium name="The Broad Institute Genome Sequencing Platform"/>
            <person name="Ward D."/>
            <person name="Feldgarden M."/>
            <person name="Earl A."/>
            <person name="Young S.K."/>
            <person name="Zeng Q."/>
            <person name="Koehrsen M."/>
            <person name="Alvarado L."/>
            <person name="Berlin A."/>
            <person name="Bochicchio J."/>
            <person name="Borenstein D."/>
            <person name="Chapman S.B."/>
            <person name="Chen Z."/>
            <person name="Engels R."/>
            <person name="Freedman E."/>
            <person name="Gellesch M."/>
            <person name="Goldberg J."/>
            <person name="Griggs A."/>
            <person name="Gujja S."/>
            <person name="Heilman E."/>
            <person name="Heiman D."/>
            <person name="Hepburn T."/>
            <person name="Howarth C."/>
            <person name="Jen D."/>
            <person name="Larson L."/>
            <person name="Lewis B."/>
            <person name="Mehta T."/>
            <person name="Park D."/>
            <person name="Pearson M."/>
            <person name="Roberts A."/>
            <person name="Saif S."/>
            <person name="Shea T."/>
            <person name="Shenoy N."/>
            <person name="Sisk P."/>
            <person name="Stolte C."/>
            <person name="Sykes S."/>
            <person name="Thomson T."/>
            <person name="Walk T."/>
            <person name="White J."/>
            <person name="Yandava C."/>
            <person name="Izard J."/>
            <person name="Baranova O.V."/>
            <person name="Blanton J.M."/>
            <person name="Tanner A.C."/>
            <person name="Dewhirst F.E."/>
            <person name="Haas B."/>
            <person name="Nusbaum C."/>
            <person name="Birren B."/>
        </authorList>
    </citation>
    <scope>NUCLEOTIDE SEQUENCE [LARGE SCALE GENOMIC DNA]</scope>
    <source>
        <strain evidence="2">1-1 BBBD Race 1</strain>
    </source>
</reference>
<reference evidence="2" key="2">
    <citation type="submission" date="2016-05" db="EMBL/GenBank/DDBJ databases">
        <title>Comparative analysis highlights variable genome content of wheat rusts and divergence of the mating loci.</title>
        <authorList>
            <person name="Cuomo C.A."/>
            <person name="Bakkeren G."/>
            <person name="Szabo L."/>
            <person name="Khalil H."/>
            <person name="Joly D."/>
            <person name="Goldberg J."/>
            <person name="Young S."/>
            <person name="Zeng Q."/>
            <person name="Fellers J."/>
        </authorList>
    </citation>
    <scope>NUCLEOTIDE SEQUENCE [LARGE SCALE GENOMIC DNA]</scope>
    <source>
        <strain evidence="2">1-1 BBBD Race 1</strain>
    </source>
</reference>
<feature type="region of interest" description="Disordered" evidence="1">
    <location>
        <begin position="93"/>
        <end position="149"/>
    </location>
</feature>
<organism evidence="2">
    <name type="scientific">Puccinia triticina (isolate 1-1 / race 1 (BBBD))</name>
    <name type="common">Brown leaf rust fungus</name>
    <dbReference type="NCBI Taxonomy" id="630390"/>
    <lineage>
        <taxon>Eukaryota</taxon>
        <taxon>Fungi</taxon>
        <taxon>Dikarya</taxon>
        <taxon>Basidiomycota</taxon>
        <taxon>Pucciniomycotina</taxon>
        <taxon>Pucciniomycetes</taxon>
        <taxon>Pucciniales</taxon>
        <taxon>Pucciniaceae</taxon>
        <taxon>Puccinia</taxon>
    </lineage>
</organism>
<feature type="compositionally biased region" description="Basic residues" evidence="1">
    <location>
        <begin position="112"/>
        <end position="125"/>
    </location>
</feature>
<feature type="compositionally biased region" description="Polar residues" evidence="1">
    <location>
        <begin position="93"/>
        <end position="111"/>
    </location>
</feature>
<keyword evidence="4" id="KW-1185">Reference proteome</keyword>